<dbReference type="RefSeq" id="WP_083013963.1">
    <property type="nucleotide sequence ID" value="NZ_MVII01000006.1"/>
</dbReference>
<evidence type="ECO:0000256" key="1">
    <source>
        <dbReference type="SAM" id="Phobius"/>
    </source>
</evidence>
<proteinExistence type="predicted"/>
<keyword evidence="1" id="KW-1133">Transmembrane helix</keyword>
<dbReference type="EMBL" id="MVII01000006">
    <property type="protein sequence ID" value="ORB59655.1"/>
    <property type="molecule type" value="Genomic_DNA"/>
</dbReference>
<dbReference type="AlphaFoldDB" id="A0A1X0JB16"/>
<dbReference type="Proteomes" id="UP000192434">
    <property type="component" value="Unassembled WGS sequence"/>
</dbReference>
<reference evidence="2 3" key="1">
    <citation type="submission" date="2016-12" db="EMBL/GenBank/DDBJ databases">
        <title>The new phylogeny of genus Mycobacterium.</title>
        <authorList>
            <person name="Tortoli E."/>
            <person name="Trovato A."/>
            <person name="Cirillo D.M."/>
        </authorList>
    </citation>
    <scope>NUCLEOTIDE SEQUENCE [LARGE SCALE GENOMIC DNA]</scope>
    <source>
        <strain evidence="2 3">CCUG 66554</strain>
    </source>
</reference>
<evidence type="ECO:0000313" key="2">
    <source>
        <dbReference type="EMBL" id="ORB59655.1"/>
    </source>
</evidence>
<comment type="caution">
    <text evidence="2">The sequence shown here is derived from an EMBL/GenBank/DDBJ whole genome shotgun (WGS) entry which is preliminary data.</text>
</comment>
<feature type="transmembrane region" description="Helical" evidence="1">
    <location>
        <begin position="91"/>
        <end position="111"/>
    </location>
</feature>
<name>A0A1X0JB16_9MYCO</name>
<sequence length="201" mass="21804">MNQWLQGGTGIQIGGDVNGLVAGGDIHYNSVPQEPVAEYKAAWSWKSPVTMATLTWLSTVLGVLGVIAGWQGLKPFFSLLSGSLIAEGPPSVWPIAVFAALLCGVLAALGLRRVVKHRTQWFPPVSWLPVVTGWGGHLGLARLEGTCPRCGGKLRFYDKPTGWRNNPETGRREVAERTMAAECTRNSAHWWSVDKTDDLLG</sequence>
<evidence type="ECO:0000313" key="3">
    <source>
        <dbReference type="Proteomes" id="UP000192434"/>
    </source>
</evidence>
<feature type="transmembrane region" description="Helical" evidence="1">
    <location>
        <begin position="49"/>
        <end position="71"/>
    </location>
</feature>
<gene>
    <name evidence="2" type="ORF">BST43_06565</name>
</gene>
<organism evidence="2 3">
    <name type="scientific">Mycobacteroides saopaulense</name>
    <dbReference type="NCBI Taxonomy" id="1578165"/>
    <lineage>
        <taxon>Bacteria</taxon>
        <taxon>Bacillati</taxon>
        <taxon>Actinomycetota</taxon>
        <taxon>Actinomycetes</taxon>
        <taxon>Mycobacteriales</taxon>
        <taxon>Mycobacteriaceae</taxon>
        <taxon>Mycobacteroides</taxon>
    </lineage>
</organism>
<accession>A0A1X0JB16</accession>
<dbReference type="OrthoDB" id="5148473at2"/>
<keyword evidence="1" id="KW-0812">Transmembrane</keyword>
<keyword evidence="1" id="KW-0472">Membrane</keyword>
<protein>
    <submittedName>
        <fullName evidence="2">Uncharacterized protein</fullName>
    </submittedName>
</protein>